<keyword evidence="1 8" id="KW-0479">Metal-binding</keyword>
<feature type="binding site" evidence="8">
    <location>
        <begin position="99"/>
        <end position="106"/>
    </location>
    <ligand>
        <name>ATP</name>
        <dbReference type="ChEBI" id="CHEBI:30616"/>
    </ligand>
</feature>
<dbReference type="InterPro" id="IPR033756">
    <property type="entry name" value="YlxH/NBP35"/>
</dbReference>
<dbReference type="InterPro" id="IPR002744">
    <property type="entry name" value="MIP18-like"/>
</dbReference>
<evidence type="ECO:0000256" key="4">
    <source>
        <dbReference type="ARBA" id="ARBA00023004"/>
    </source>
</evidence>
<evidence type="ECO:0000256" key="7">
    <source>
        <dbReference type="ARBA" id="ARBA00074706"/>
    </source>
</evidence>
<dbReference type="SUPFAM" id="SSF52540">
    <property type="entry name" value="P-loop containing nucleoside triphosphate hydrolases"/>
    <property type="match status" value="1"/>
</dbReference>
<evidence type="ECO:0000313" key="12">
    <source>
        <dbReference type="Proteomes" id="UP000823588"/>
    </source>
</evidence>
<keyword evidence="12" id="KW-1185">Reference proteome</keyword>
<dbReference type="PROSITE" id="PS01215">
    <property type="entry name" value="MRP"/>
    <property type="match status" value="1"/>
</dbReference>
<dbReference type="PANTHER" id="PTHR42961:SF2">
    <property type="entry name" value="IRON-SULFUR PROTEIN NUBPL"/>
    <property type="match status" value="1"/>
</dbReference>
<keyword evidence="5 8" id="KW-0411">Iron-sulfur</keyword>
<dbReference type="GO" id="GO:0051539">
    <property type="term" value="F:4 iron, 4 sulfur cluster binding"/>
    <property type="evidence" value="ECO:0007669"/>
    <property type="project" value="TreeGrafter"/>
</dbReference>
<evidence type="ECO:0000256" key="1">
    <source>
        <dbReference type="ARBA" id="ARBA00022723"/>
    </source>
</evidence>
<accession>A0A8T4GJA2</accession>
<dbReference type="HAMAP" id="MF_02040">
    <property type="entry name" value="Mrp_NBP35"/>
    <property type="match status" value="1"/>
</dbReference>
<feature type="domain" description="MIP18 family-like" evidence="10">
    <location>
        <begin position="6"/>
        <end position="76"/>
    </location>
</feature>
<keyword evidence="8" id="KW-0378">Hydrolase</keyword>
<sequence length="395" mass="40752">MTADADQVRERLRTVEDPVLGEDIATLGLIDDVRVEDGVATVAVAFNAPYSGDEKAMGDRIREEVAALGLEPNVTVSLSWEDPDSPLPDVRNVVPIASGKGGVGKTTVATNLATALAESGARVGLLDADIYGPNVPGMIGIEAKPGLTEDGKIIPPEADGIKLMSMAFLSEDDTDPAMLRGPMIDKLLSELIEETDWGHLDYLLVDLPPGTGDEQLTLLQNVPVTGAVVVTTPEDIALEDVRKGIRMFLDRGTPVLGIVENMSSFRCPSCGDEHELYGSGGGADVAAEYDVPLLAEIPMDPDIRSGGDADKPVTVLQGTPAAERFFDLRDRVTDRVGAVNRAKRAGLGADSPNSPLVASPEAEAEASRTATGQPGASGGGGGGCGGGAGGGGCGD</sequence>
<dbReference type="GO" id="GO:0016887">
    <property type="term" value="F:ATP hydrolysis activity"/>
    <property type="evidence" value="ECO:0007669"/>
    <property type="project" value="UniProtKB-UniRule"/>
</dbReference>
<comment type="similarity">
    <text evidence="8">Belongs to the Mrp/NBP35 ATP-binding proteins family.</text>
</comment>
<comment type="function">
    <text evidence="6 8">Binds and transfers iron-sulfur (Fe-S) clusters to target apoproteins. Can hydrolyze ATP.</text>
</comment>
<evidence type="ECO:0000256" key="6">
    <source>
        <dbReference type="ARBA" id="ARBA00058094"/>
    </source>
</evidence>
<evidence type="ECO:0000256" key="5">
    <source>
        <dbReference type="ARBA" id="ARBA00023014"/>
    </source>
</evidence>
<dbReference type="SUPFAM" id="SSF117916">
    <property type="entry name" value="Fe-S cluster assembly (FSCA) domain-like"/>
    <property type="match status" value="1"/>
</dbReference>
<evidence type="ECO:0000313" key="11">
    <source>
        <dbReference type="EMBL" id="MBP1923767.1"/>
    </source>
</evidence>
<gene>
    <name evidence="11" type="ORF">J2751_002812</name>
</gene>
<dbReference type="CDD" id="cd02037">
    <property type="entry name" value="Mrp_NBP35"/>
    <property type="match status" value="1"/>
</dbReference>
<evidence type="ECO:0000259" key="10">
    <source>
        <dbReference type="Pfam" id="PF01883"/>
    </source>
</evidence>
<dbReference type="GO" id="GO:0046872">
    <property type="term" value="F:metal ion binding"/>
    <property type="evidence" value="ECO:0007669"/>
    <property type="project" value="UniProtKB-KW"/>
</dbReference>
<dbReference type="InterPro" id="IPR019591">
    <property type="entry name" value="Mrp/NBP35_ATP-bd"/>
</dbReference>
<comment type="caution">
    <text evidence="11">The sequence shown here is derived from an EMBL/GenBank/DDBJ whole genome shotgun (WGS) entry which is preliminary data.</text>
</comment>
<dbReference type="Pfam" id="PF01883">
    <property type="entry name" value="FeS_assembly_P"/>
    <property type="match status" value="1"/>
</dbReference>
<dbReference type="Proteomes" id="UP000823588">
    <property type="component" value="Unassembled WGS sequence"/>
</dbReference>
<dbReference type="Gene3D" id="3.40.50.300">
    <property type="entry name" value="P-loop containing nucleotide triphosphate hydrolases"/>
    <property type="match status" value="1"/>
</dbReference>
<comment type="subunit">
    <text evidence="8">Homodimer.</text>
</comment>
<keyword evidence="3 8" id="KW-0067">ATP-binding</keyword>
<keyword evidence="2 8" id="KW-0547">Nucleotide-binding</keyword>
<organism evidence="11 12">
    <name type="scientific">Halorubrum alkaliphilum</name>
    <dbReference type="NCBI Taxonomy" id="261290"/>
    <lineage>
        <taxon>Archaea</taxon>
        <taxon>Methanobacteriati</taxon>
        <taxon>Methanobacteriota</taxon>
        <taxon>Stenosarchaea group</taxon>
        <taxon>Halobacteria</taxon>
        <taxon>Halobacteriales</taxon>
        <taxon>Haloferacaceae</taxon>
        <taxon>Halorubrum</taxon>
    </lineage>
</organism>
<protein>
    <recommendedName>
        <fullName evidence="7 8">Iron-sulfur cluster carrier protein</fullName>
    </recommendedName>
</protein>
<feature type="region of interest" description="Disordered" evidence="9">
    <location>
        <begin position="343"/>
        <end position="395"/>
    </location>
</feature>
<reference evidence="11" key="1">
    <citation type="submission" date="2021-03" db="EMBL/GenBank/DDBJ databases">
        <title>Genomic Encyclopedia of Type Strains, Phase IV (KMG-IV): sequencing the most valuable type-strain genomes for metagenomic binning, comparative biology and taxonomic classification.</title>
        <authorList>
            <person name="Goeker M."/>
        </authorList>
    </citation>
    <scope>NUCLEOTIDE SEQUENCE</scope>
    <source>
        <strain evidence="11">DSM 23564</strain>
    </source>
</reference>
<evidence type="ECO:0000256" key="9">
    <source>
        <dbReference type="SAM" id="MobiDB-lite"/>
    </source>
</evidence>
<dbReference type="OrthoDB" id="8297at2157"/>
<dbReference type="AlphaFoldDB" id="A0A8T4GJA2"/>
<dbReference type="InterPro" id="IPR034904">
    <property type="entry name" value="FSCA_dom_sf"/>
</dbReference>
<evidence type="ECO:0000256" key="2">
    <source>
        <dbReference type="ARBA" id="ARBA00022741"/>
    </source>
</evidence>
<dbReference type="InterPro" id="IPR027417">
    <property type="entry name" value="P-loop_NTPase"/>
</dbReference>
<dbReference type="InterPro" id="IPR000808">
    <property type="entry name" value="Mrp-like_CS"/>
</dbReference>
<dbReference type="GO" id="GO:0140663">
    <property type="term" value="F:ATP-dependent FeS chaperone activity"/>
    <property type="evidence" value="ECO:0007669"/>
    <property type="project" value="InterPro"/>
</dbReference>
<dbReference type="FunFam" id="3.40.50.300:FF:001119">
    <property type="entry name" value="Iron-sulfur cluster carrier protein"/>
    <property type="match status" value="1"/>
</dbReference>
<proteinExistence type="inferred from homology"/>
<dbReference type="Pfam" id="PF10609">
    <property type="entry name" value="ParA"/>
    <property type="match status" value="1"/>
</dbReference>
<evidence type="ECO:0000256" key="8">
    <source>
        <dbReference type="HAMAP-Rule" id="MF_02040"/>
    </source>
</evidence>
<dbReference type="GO" id="GO:0005524">
    <property type="term" value="F:ATP binding"/>
    <property type="evidence" value="ECO:0007669"/>
    <property type="project" value="UniProtKB-UniRule"/>
</dbReference>
<dbReference type="EMBL" id="JAGGKQ010000029">
    <property type="protein sequence ID" value="MBP1923767.1"/>
    <property type="molecule type" value="Genomic_DNA"/>
</dbReference>
<keyword evidence="4 8" id="KW-0408">Iron</keyword>
<dbReference type="RefSeq" id="WP_209486819.1">
    <property type="nucleotide sequence ID" value="NZ_JAGGKQ010000029.1"/>
</dbReference>
<evidence type="ECO:0000256" key="3">
    <source>
        <dbReference type="ARBA" id="ARBA00022840"/>
    </source>
</evidence>
<dbReference type="InterPro" id="IPR044304">
    <property type="entry name" value="NUBPL-like"/>
</dbReference>
<dbReference type="Gene3D" id="3.30.300.130">
    <property type="entry name" value="Fe-S cluster assembly (FSCA)"/>
    <property type="match status" value="1"/>
</dbReference>
<dbReference type="GO" id="GO:0016226">
    <property type="term" value="P:iron-sulfur cluster assembly"/>
    <property type="evidence" value="ECO:0007669"/>
    <property type="project" value="InterPro"/>
</dbReference>
<name>A0A8T4GJA2_9EURY</name>
<feature type="compositionally biased region" description="Gly residues" evidence="9">
    <location>
        <begin position="375"/>
        <end position="395"/>
    </location>
</feature>
<dbReference type="PANTHER" id="PTHR42961">
    <property type="entry name" value="IRON-SULFUR PROTEIN NUBPL"/>
    <property type="match status" value="1"/>
</dbReference>